<dbReference type="InterPro" id="IPR033504">
    <property type="entry name" value="ALS"/>
</dbReference>
<comment type="subcellular location">
    <subcellularLocation>
        <location evidence="2">Cell membrane</location>
        <topology evidence="2">Lipid-anchor</topology>
        <topology evidence="2">GPI-anchor</topology>
    </subcellularLocation>
    <subcellularLocation>
        <location evidence="1">Secreted</location>
        <location evidence="1">Cell wall</location>
    </subcellularLocation>
</comment>
<keyword evidence="11" id="KW-0843">Virulence</keyword>
<dbReference type="SUPFAM" id="SSF49401">
    <property type="entry name" value="Bacterial adhesins"/>
    <property type="match status" value="1"/>
</dbReference>
<dbReference type="InParanoid" id="G3ARC2"/>
<evidence type="ECO:0000313" key="18">
    <source>
        <dbReference type="EMBL" id="EGW31729.1"/>
    </source>
</evidence>
<gene>
    <name evidence="18" type="ORF">SPAPADRAFT_140900</name>
</gene>
<proteinExistence type="inferred from homology"/>
<dbReference type="Gene3D" id="2.60.40.1280">
    <property type="match status" value="1"/>
</dbReference>
<dbReference type="GO" id="GO:0030448">
    <property type="term" value="P:hyphal growth"/>
    <property type="evidence" value="ECO:0007669"/>
    <property type="project" value="TreeGrafter"/>
</dbReference>
<keyword evidence="8 16" id="KW-0732">Signal</keyword>
<keyword evidence="13" id="KW-1015">Disulfide bond</keyword>
<dbReference type="Pfam" id="PF05792">
    <property type="entry name" value="Candida_ALS"/>
    <property type="match status" value="2"/>
</dbReference>
<dbReference type="GO" id="GO:1903561">
    <property type="term" value="C:extracellular vesicle"/>
    <property type="evidence" value="ECO:0007669"/>
    <property type="project" value="TreeGrafter"/>
</dbReference>
<keyword evidence="5" id="KW-0134">Cell wall</keyword>
<evidence type="ECO:0000256" key="8">
    <source>
        <dbReference type="ARBA" id="ARBA00022729"/>
    </source>
</evidence>
<keyword evidence="10" id="KW-0130">Cell adhesion</keyword>
<evidence type="ECO:0000256" key="3">
    <source>
        <dbReference type="ARBA" id="ARBA00007021"/>
    </source>
</evidence>
<organism evidence="19">
    <name type="scientific">Spathaspora passalidarum (strain NRRL Y-27907 / 11-Y1)</name>
    <dbReference type="NCBI Taxonomy" id="619300"/>
    <lineage>
        <taxon>Eukaryota</taxon>
        <taxon>Fungi</taxon>
        <taxon>Dikarya</taxon>
        <taxon>Ascomycota</taxon>
        <taxon>Saccharomycotina</taxon>
        <taxon>Pichiomycetes</taxon>
        <taxon>Debaryomycetaceae</taxon>
        <taxon>Spathaspora</taxon>
    </lineage>
</organism>
<evidence type="ECO:0000256" key="2">
    <source>
        <dbReference type="ARBA" id="ARBA00004609"/>
    </source>
</evidence>
<evidence type="ECO:0000256" key="6">
    <source>
        <dbReference type="ARBA" id="ARBA00022525"/>
    </source>
</evidence>
<evidence type="ECO:0000256" key="16">
    <source>
        <dbReference type="SAM" id="SignalP"/>
    </source>
</evidence>
<dbReference type="Pfam" id="PF11766">
    <property type="entry name" value="Candida_ALS_N"/>
    <property type="match status" value="1"/>
</dbReference>
<dbReference type="AlphaFoldDB" id="G3ARC2"/>
<dbReference type="OMA" id="PYSTINC"/>
<evidence type="ECO:0000256" key="15">
    <source>
        <dbReference type="ARBA" id="ARBA00023288"/>
    </source>
</evidence>
<feature type="signal peptide" evidence="16">
    <location>
        <begin position="1"/>
        <end position="17"/>
    </location>
</feature>
<protein>
    <recommendedName>
        <fullName evidence="17">Agglutinin-like protein N-terminal domain-containing protein</fullName>
    </recommendedName>
</protein>
<dbReference type="GO" id="GO:0030446">
    <property type="term" value="C:hyphal cell wall"/>
    <property type="evidence" value="ECO:0007669"/>
    <property type="project" value="TreeGrafter"/>
</dbReference>
<dbReference type="GO" id="GO:0005886">
    <property type="term" value="C:plasma membrane"/>
    <property type="evidence" value="ECO:0007669"/>
    <property type="project" value="UniProtKB-SubCell"/>
</dbReference>
<evidence type="ECO:0000256" key="1">
    <source>
        <dbReference type="ARBA" id="ARBA00004191"/>
    </source>
</evidence>
<dbReference type="EMBL" id="GL996503">
    <property type="protein sequence ID" value="EGW31729.1"/>
    <property type="molecule type" value="Genomic_DNA"/>
</dbReference>
<evidence type="ECO:0000256" key="14">
    <source>
        <dbReference type="ARBA" id="ARBA00023180"/>
    </source>
</evidence>
<dbReference type="eggNOG" id="ENOG502RGCG">
    <property type="taxonomic scope" value="Eukaryota"/>
</dbReference>
<dbReference type="KEGG" id="spaa:SPAPADRAFT_140900"/>
<dbReference type="GO" id="GO:0030445">
    <property type="term" value="C:yeast-form cell wall"/>
    <property type="evidence" value="ECO:0007669"/>
    <property type="project" value="TreeGrafter"/>
</dbReference>
<evidence type="ECO:0000256" key="11">
    <source>
        <dbReference type="ARBA" id="ARBA00023026"/>
    </source>
</evidence>
<keyword evidence="6" id="KW-0964">Secreted</keyword>
<evidence type="ECO:0000256" key="10">
    <source>
        <dbReference type="ARBA" id="ARBA00022889"/>
    </source>
</evidence>
<evidence type="ECO:0000256" key="13">
    <source>
        <dbReference type="ARBA" id="ARBA00023157"/>
    </source>
</evidence>
<evidence type="ECO:0000313" key="19">
    <source>
        <dbReference type="Proteomes" id="UP000000709"/>
    </source>
</evidence>
<dbReference type="FunCoup" id="G3ARC2">
    <property type="interactions" value="27"/>
</dbReference>
<keyword evidence="12" id="KW-0472">Membrane</keyword>
<evidence type="ECO:0000256" key="5">
    <source>
        <dbReference type="ARBA" id="ARBA00022512"/>
    </source>
</evidence>
<dbReference type="OrthoDB" id="3981162at2759"/>
<dbReference type="RefSeq" id="XP_007376507.1">
    <property type="nucleotide sequence ID" value="XM_007376445.1"/>
</dbReference>
<dbReference type="InterPro" id="IPR008440">
    <property type="entry name" value="Agglutinin-like_ALS_rpt"/>
</dbReference>
<dbReference type="GeneID" id="18870330"/>
<sequence>MLRFFIFSFLVLATATADQVSGIFTSFDSLVWQKAANYPFAGPAYPSWISTLSWAIKGTDVSPGDTFTLTLPCVFKFTTSQTTVSLSVGSTNYATCTFNPGDVVVAFSQLQCVVSDSVTPSTDAHGTINFPVAFNVGGSALSTDLQDSTCFADGTNTVSYYDGDNKLSTSVQFTGGYNGSPSQIIYTNRVVPSLNKQQHMVIAGDCPAGYRSGSLGIQIANSGPKIDCSSIHIAITNALNAWYLPENADTDFSYTYSCSTTSFTINYQNIPAGYRPFIDTLVSVATGSSITTTYVNNYVCANSILTTNNGKTVSWGNYDNNVVGGNGQAVEVVTHTYTGSTTQVSTMPFDSTKDQTKTIVVDVPVPTTTVTSTYIGVSTSFTTHSASPGSTATVIEYDPVHTTITVSTCSPQSGSSITFVRRAEPGATDTVYVYTGECPVTHTEVETTTEATTESTT</sequence>
<reference evidence="18 19" key="1">
    <citation type="journal article" date="2011" name="Proc. Natl. Acad. Sci. U.S.A.">
        <title>Comparative genomics of xylose-fermenting fungi for enhanced biofuel production.</title>
        <authorList>
            <person name="Wohlbach D.J."/>
            <person name="Kuo A."/>
            <person name="Sato T.K."/>
            <person name="Potts K.M."/>
            <person name="Salamov A.A."/>
            <person name="LaButti K.M."/>
            <person name="Sun H."/>
            <person name="Clum A."/>
            <person name="Pangilinan J.L."/>
            <person name="Lindquist E.A."/>
            <person name="Lucas S."/>
            <person name="Lapidus A."/>
            <person name="Jin M."/>
            <person name="Gunawan C."/>
            <person name="Balan V."/>
            <person name="Dale B.E."/>
            <person name="Jeffries T.W."/>
            <person name="Zinkel R."/>
            <person name="Barry K.W."/>
            <person name="Grigoriev I.V."/>
            <person name="Gasch A.P."/>
        </authorList>
    </citation>
    <scope>NUCLEOTIDE SEQUENCE [LARGE SCALE GENOMIC DNA]</scope>
    <source>
        <strain evidence="19">NRRL Y-27907 / 11-Y1</strain>
    </source>
</reference>
<dbReference type="InterPro" id="IPR024672">
    <property type="entry name" value="Agglutinin-like_N"/>
</dbReference>
<accession>G3ARC2</accession>
<keyword evidence="4" id="KW-1003">Cell membrane</keyword>
<dbReference type="InterPro" id="IPR011252">
    <property type="entry name" value="Fibrogen-bd_dom1"/>
</dbReference>
<name>G3ARC2_SPAPN</name>
<keyword evidence="15" id="KW-0449">Lipoprotein</keyword>
<keyword evidence="9" id="KW-0677">Repeat</keyword>
<dbReference type="InterPro" id="IPR008966">
    <property type="entry name" value="Adhesion_dom_sf"/>
</dbReference>
<dbReference type="Proteomes" id="UP000000709">
    <property type="component" value="Unassembled WGS sequence"/>
</dbReference>
<evidence type="ECO:0000256" key="4">
    <source>
        <dbReference type="ARBA" id="ARBA00022475"/>
    </source>
</evidence>
<evidence type="ECO:0000256" key="7">
    <source>
        <dbReference type="ARBA" id="ARBA00022622"/>
    </source>
</evidence>
<keyword evidence="7" id="KW-0336">GPI-anchor</keyword>
<feature type="chain" id="PRO_5003442676" description="Agglutinin-like protein N-terminal domain-containing protein" evidence="16">
    <location>
        <begin position="18"/>
        <end position="457"/>
    </location>
</feature>
<evidence type="ECO:0000256" key="12">
    <source>
        <dbReference type="ARBA" id="ARBA00023136"/>
    </source>
</evidence>
<dbReference type="GO" id="GO:0009986">
    <property type="term" value="C:cell surface"/>
    <property type="evidence" value="ECO:0007669"/>
    <property type="project" value="TreeGrafter"/>
</dbReference>
<dbReference type="SMART" id="SM01056">
    <property type="entry name" value="Candida_ALS_N"/>
    <property type="match status" value="1"/>
</dbReference>
<dbReference type="PANTHER" id="PTHR33793:SF2">
    <property type="entry name" value="AGGLUTININ-LIKE PROTEIN 6"/>
    <property type="match status" value="1"/>
</dbReference>
<dbReference type="GO" id="GO:0098609">
    <property type="term" value="P:cell-cell adhesion"/>
    <property type="evidence" value="ECO:0007669"/>
    <property type="project" value="TreeGrafter"/>
</dbReference>
<evidence type="ECO:0000259" key="17">
    <source>
        <dbReference type="SMART" id="SM01056"/>
    </source>
</evidence>
<dbReference type="HOGENOM" id="CLU_031316_2_0_1"/>
<dbReference type="GO" id="GO:0044403">
    <property type="term" value="P:biological process involved in symbiotic interaction"/>
    <property type="evidence" value="ECO:0007669"/>
    <property type="project" value="UniProtKB-ARBA"/>
</dbReference>
<keyword evidence="19" id="KW-1185">Reference proteome</keyword>
<evidence type="ECO:0000256" key="9">
    <source>
        <dbReference type="ARBA" id="ARBA00022737"/>
    </source>
</evidence>
<dbReference type="GO" id="GO:0098552">
    <property type="term" value="C:side of membrane"/>
    <property type="evidence" value="ECO:0007669"/>
    <property type="project" value="UniProtKB-KW"/>
</dbReference>
<feature type="non-terminal residue" evidence="18">
    <location>
        <position position="457"/>
    </location>
</feature>
<dbReference type="Gene3D" id="2.60.40.2430">
    <property type="entry name" value="Agglutinin-like protein, N-terminal domain, N2 subdomain"/>
    <property type="match status" value="1"/>
</dbReference>
<comment type="similarity">
    <text evidence="3">Belongs to the ALS family.</text>
</comment>
<dbReference type="PANTHER" id="PTHR33793">
    <property type="entry name" value="ALPHA-AGGLUTININ"/>
    <property type="match status" value="1"/>
</dbReference>
<feature type="domain" description="Agglutinin-like protein N-terminal" evidence="17">
    <location>
        <begin position="53"/>
        <end position="300"/>
    </location>
</feature>
<dbReference type="InterPro" id="IPR043063">
    <property type="entry name" value="Agglutinin-like_N_N2"/>
</dbReference>
<keyword evidence="14" id="KW-0325">Glycoprotein</keyword>